<accession>A0A369QIF6</accession>
<evidence type="ECO:0000313" key="2">
    <source>
        <dbReference type="Proteomes" id="UP000253919"/>
    </source>
</evidence>
<organism evidence="1 2">
    <name type="scientific">Adhaeribacter pallidiroseus</name>
    <dbReference type="NCBI Taxonomy" id="2072847"/>
    <lineage>
        <taxon>Bacteria</taxon>
        <taxon>Pseudomonadati</taxon>
        <taxon>Bacteroidota</taxon>
        <taxon>Cytophagia</taxon>
        <taxon>Cytophagales</taxon>
        <taxon>Hymenobacteraceae</taxon>
        <taxon>Adhaeribacter</taxon>
    </lineage>
</organism>
<sequence>MPLQEGTSLIFTGWKLIYQGIDDEPLGCGLPIRNGGSWHFVELDVTQYQNRTSISSYPNINYFM</sequence>
<proteinExistence type="predicted"/>
<comment type="caution">
    <text evidence="1">The sequence shown here is derived from an EMBL/GenBank/DDBJ whole genome shotgun (WGS) entry which is preliminary data.</text>
</comment>
<dbReference type="AlphaFoldDB" id="A0A369QIF6"/>
<protein>
    <submittedName>
        <fullName evidence="1">Uncharacterized protein</fullName>
    </submittedName>
</protein>
<dbReference type="EMBL" id="QASA01000001">
    <property type="protein sequence ID" value="RDC63375.1"/>
    <property type="molecule type" value="Genomic_DNA"/>
</dbReference>
<keyword evidence="2" id="KW-1185">Reference proteome</keyword>
<reference evidence="1 2" key="1">
    <citation type="submission" date="2018-04" db="EMBL/GenBank/DDBJ databases">
        <title>Adhaeribacter sp. HMF7616 genome sequencing and assembly.</title>
        <authorList>
            <person name="Kang H."/>
            <person name="Kang J."/>
            <person name="Cha I."/>
            <person name="Kim H."/>
            <person name="Joh K."/>
        </authorList>
    </citation>
    <scope>NUCLEOTIDE SEQUENCE [LARGE SCALE GENOMIC DNA]</scope>
    <source>
        <strain evidence="1 2">HMF7616</strain>
    </source>
</reference>
<name>A0A369QIF6_9BACT</name>
<dbReference type="Proteomes" id="UP000253919">
    <property type="component" value="Unassembled WGS sequence"/>
</dbReference>
<evidence type="ECO:0000313" key="1">
    <source>
        <dbReference type="EMBL" id="RDC63375.1"/>
    </source>
</evidence>
<gene>
    <name evidence="1" type="ORF">AHMF7616_01978</name>
</gene>